<dbReference type="PANTHER" id="PTHR31118">
    <property type="entry name" value="CYCLASE-LIKE PROTEIN 2"/>
    <property type="match status" value="1"/>
</dbReference>
<evidence type="ECO:0000256" key="2">
    <source>
        <dbReference type="SAM" id="SignalP"/>
    </source>
</evidence>
<dbReference type="InterPro" id="IPR007325">
    <property type="entry name" value="KFase/CYL"/>
</dbReference>
<accession>A0A1E1WQJ2</accession>
<dbReference type="OrthoDB" id="7108654at2759"/>
<organism evidence="4">
    <name type="scientific">Pectinophora gossypiella</name>
    <name type="common">Cotton pink bollworm</name>
    <name type="synonym">Depressaria gossypiella</name>
    <dbReference type="NCBI Taxonomy" id="13191"/>
    <lineage>
        <taxon>Eukaryota</taxon>
        <taxon>Metazoa</taxon>
        <taxon>Ecdysozoa</taxon>
        <taxon>Arthropoda</taxon>
        <taxon>Hexapoda</taxon>
        <taxon>Insecta</taxon>
        <taxon>Pterygota</taxon>
        <taxon>Neoptera</taxon>
        <taxon>Endopterygota</taxon>
        <taxon>Lepidoptera</taxon>
        <taxon>Glossata</taxon>
        <taxon>Ditrysia</taxon>
        <taxon>Gelechioidea</taxon>
        <taxon>Gelechiidae</taxon>
        <taxon>Apatetrinae</taxon>
        <taxon>Pectinophora</taxon>
    </lineage>
</organism>
<proteinExistence type="inferred from homology"/>
<evidence type="ECO:0000256" key="1">
    <source>
        <dbReference type="ARBA" id="ARBA00007865"/>
    </source>
</evidence>
<keyword evidence="2" id="KW-0732">Signal</keyword>
<evidence type="ECO:0000313" key="4">
    <source>
        <dbReference type="EMBL" id="JAT89252.1"/>
    </source>
</evidence>
<dbReference type="AlphaFoldDB" id="A0A1E1WQJ2"/>
<dbReference type="InterPro" id="IPR037175">
    <property type="entry name" value="KFase_sf"/>
</dbReference>
<dbReference type="GO" id="GO:0019441">
    <property type="term" value="P:L-tryptophan catabolic process to kynurenine"/>
    <property type="evidence" value="ECO:0007669"/>
    <property type="project" value="InterPro"/>
</dbReference>
<gene>
    <name evidence="3" type="ORF">g.8991</name>
    <name evidence="4" type="ORF">g.8992</name>
</gene>
<dbReference type="SUPFAM" id="SSF102198">
    <property type="entry name" value="Putative cyclase"/>
    <property type="match status" value="1"/>
</dbReference>
<evidence type="ECO:0000313" key="3">
    <source>
        <dbReference type="EMBL" id="JAT85937.1"/>
    </source>
</evidence>
<dbReference type="Pfam" id="PF04199">
    <property type="entry name" value="Cyclase"/>
    <property type="match status" value="1"/>
</dbReference>
<feature type="signal peptide" evidence="2">
    <location>
        <begin position="1"/>
        <end position="19"/>
    </location>
</feature>
<name>A0A1E1WQJ2_PECGO</name>
<protein>
    <recommendedName>
        <fullName evidence="5">Cyclase</fullName>
    </recommendedName>
</protein>
<evidence type="ECO:0008006" key="5">
    <source>
        <dbReference type="Google" id="ProtNLM"/>
    </source>
</evidence>
<comment type="similarity">
    <text evidence="1">Belongs to the Cyclase 1 superfamily.</text>
</comment>
<dbReference type="Gene3D" id="3.50.30.50">
    <property type="entry name" value="Putative cyclase"/>
    <property type="match status" value="1"/>
</dbReference>
<feature type="chain" id="PRO_5009115517" description="Cyclase" evidence="2">
    <location>
        <begin position="20"/>
        <end position="268"/>
    </location>
</feature>
<dbReference type="PANTHER" id="PTHR31118:SF12">
    <property type="entry name" value="CYCLASE-LIKE PROTEIN 2"/>
    <property type="match status" value="1"/>
</dbReference>
<sequence>MSFLSVVFACLAGFILISADNLNNVLFNGDYEFIDLTHPFDNNTVYWLNTQSFVFTKKTEGNIINGNWYASNEFAAGEHGGTHLDAPYHFFESGAHVGELPLEKLIVPLIIVDISGKVNGDPNFVLYKHHLDYILNDNLGKPCVLIFKFGWSQYFGDRRKYLGLDEQKQTLNFPGLSGEMAEWITSSHKNVVGIGVDTASVDPGSSQDYPVHQINAKHGLYHMENVNLSKPVPEYGCTALVIPMKIAEGTGAPLRLVAICPKKQPDKF</sequence>
<reference evidence="4" key="1">
    <citation type="submission" date="2015-09" db="EMBL/GenBank/DDBJ databases">
        <title>De novo assembly of Pectinophora gossypiella (Pink Bollworm) gut transcriptome.</title>
        <authorList>
            <person name="Tassone E.E."/>
        </authorList>
    </citation>
    <scope>NUCLEOTIDE SEQUENCE</scope>
</reference>
<dbReference type="EMBL" id="GDQN01001802">
    <property type="protein sequence ID" value="JAT89252.1"/>
    <property type="molecule type" value="Transcribed_RNA"/>
</dbReference>
<dbReference type="EMBL" id="GDQN01005117">
    <property type="protein sequence ID" value="JAT85937.1"/>
    <property type="molecule type" value="Transcribed_RNA"/>
</dbReference>
<dbReference type="GO" id="GO:0004061">
    <property type="term" value="F:arylformamidase activity"/>
    <property type="evidence" value="ECO:0007669"/>
    <property type="project" value="InterPro"/>
</dbReference>